<name>A0ACC0KXB1_CHOFU</name>
<comment type="caution">
    <text evidence="1">The sequence shown here is derived from an EMBL/GenBank/DDBJ whole genome shotgun (WGS) entry which is preliminary data.</text>
</comment>
<accession>A0ACC0KXB1</accession>
<evidence type="ECO:0000313" key="2">
    <source>
        <dbReference type="Proteomes" id="UP001064048"/>
    </source>
</evidence>
<sequence length="406" mass="44272">MVKWWTILLTVALLSLLFIAIPVSYKGGKSKKELQLMFDEYVEKFNKTYKDRPDEYATRLQHFTASLEEIEQLNSMSRGPDAHKARYGLTRLSDMSKAEYKEVHLSDEKQKKSPHEYNRSWSRYKEQVKAEHLKQVGPAYSVRKKRAAASLNMTVDCWAQASPQNERVWAVVATRMGEPGVGGGVQGCLPAPPWKLNTKGVIGPVKNQGLCGACWAFSTIGTVEAMAAIKTGKLVPLSVQEAIDCATLGNAGCAGGDICLLLDWLYISKTAIVSAAEYPLRLVDGVCRLAKNATGVRIKTFTCDDFVGAEDKILEALATHGPVTVAVNALTWQNYLGGVIQYHCSGAATDLNHAVELVGYDLTAEVPYYIAKNSWGPEFGNGGYLKLAIGTNVCGLANEVASVDVV</sequence>
<evidence type="ECO:0000313" key="1">
    <source>
        <dbReference type="EMBL" id="KAI8440826.1"/>
    </source>
</evidence>
<proteinExistence type="predicted"/>
<gene>
    <name evidence="1" type="ORF">MSG28_009138</name>
</gene>
<dbReference type="EMBL" id="CM046115">
    <property type="protein sequence ID" value="KAI8440826.1"/>
    <property type="molecule type" value="Genomic_DNA"/>
</dbReference>
<keyword evidence="2" id="KW-1185">Reference proteome</keyword>
<reference evidence="1 2" key="1">
    <citation type="journal article" date="2022" name="Genome Biol. Evol.">
        <title>The Spruce Budworm Genome: Reconstructing the Evolutionary History of Antifreeze Proteins.</title>
        <authorList>
            <person name="Beliveau C."/>
            <person name="Gagne P."/>
            <person name="Picq S."/>
            <person name="Vernygora O."/>
            <person name="Keeling C.I."/>
            <person name="Pinkney K."/>
            <person name="Doucet D."/>
            <person name="Wen F."/>
            <person name="Johnston J.S."/>
            <person name="Maaroufi H."/>
            <person name="Boyle B."/>
            <person name="Laroche J."/>
            <person name="Dewar K."/>
            <person name="Juretic N."/>
            <person name="Blackburn G."/>
            <person name="Nisole A."/>
            <person name="Brunet B."/>
            <person name="Brandao M."/>
            <person name="Lumley L."/>
            <person name="Duan J."/>
            <person name="Quan G."/>
            <person name="Lucarotti C.J."/>
            <person name="Roe A.D."/>
            <person name="Sperling F.A.H."/>
            <person name="Levesque R.C."/>
            <person name="Cusson M."/>
        </authorList>
    </citation>
    <scope>NUCLEOTIDE SEQUENCE [LARGE SCALE GENOMIC DNA]</scope>
    <source>
        <strain evidence="1">Glfc:IPQL:Cfum</strain>
    </source>
</reference>
<protein>
    <submittedName>
        <fullName evidence="1">Uncharacterized protein</fullName>
    </submittedName>
</protein>
<organism evidence="1 2">
    <name type="scientific">Choristoneura fumiferana</name>
    <name type="common">Spruce budworm moth</name>
    <name type="synonym">Archips fumiferana</name>
    <dbReference type="NCBI Taxonomy" id="7141"/>
    <lineage>
        <taxon>Eukaryota</taxon>
        <taxon>Metazoa</taxon>
        <taxon>Ecdysozoa</taxon>
        <taxon>Arthropoda</taxon>
        <taxon>Hexapoda</taxon>
        <taxon>Insecta</taxon>
        <taxon>Pterygota</taxon>
        <taxon>Neoptera</taxon>
        <taxon>Endopterygota</taxon>
        <taxon>Lepidoptera</taxon>
        <taxon>Glossata</taxon>
        <taxon>Ditrysia</taxon>
        <taxon>Tortricoidea</taxon>
        <taxon>Tortricidae</taxon>
        <taxon>Tortricinae</taxon>
        <taxon>Choristoneura</taxon>
    </lineage>
</organism>
<dbReference type="Proteomes" id="UP001064048">
    <property type="component" value="Chromosome 15"/>
</dbReference>